<dbReference type="Gene3D" id="2.40.30.170">
    <property type="match status" value="1"/>
</dbReference>
<dbReference type="FunFam" id="2.40.420.20:FF:000006">
    <property type="entry name" value="RND family efflux transporter MFP subunit"/>
    <property type="match status" value="1"/>
</dbReference>
<dbReference type="AlphaFoldDB" id="A0A644Z6X3"/>
<dbReference type="InterPro" id="IPR058649">
    <property type="entry name" value="CzcB_C"/>
</dbReference>
<keyword evidence="3" id="KW-0862">Zinc</keyword>
<sequence length="249" mass="26133">MAAAKTARDVAQVEAQRYQTMVDKGVGIDVDLRAAQAKLRESSQELSRASGTAALLGTGDGDRIVLRAPRAGVVAERKAQVGASMDAGSALFTIGDPASMNVVAQVFESDLQGIAVGSPVQVEAPQITSPMTGKVRYLGATLDKDSRRASVVVALDRQNPALRAGMQVRVGVQMSSKHELTIPVTAVLIKDESRSVVFVQRSDTEFEARNVQLGRPAHGMVPVIGGLQPGEKIVVKGGLLLDGAANQLL</sequence>
<reference evidence="6" key="1">
    <citation type="submission" date="2019-08" db="EMBL/GenBank/DDBJ databases">
        <authorList>
            <person name="Kucharzyk K."/>
            <person name="Murdoch R.W."/>
            <person name="Higgins S."/>
            <person name="Loffler F."/>
        </authorList>
    </citation>
    <scope>NUCLEOTIDE SEQUENCE</scope>
</reference>
<evidence type="ECO:0000256" key="3">
    <source>
        <dbReference type="ARBA" id="ARBA00022833"/>
    </source>
</evidence>
<evidence type="ECO:0000256" key="2">
    <source>
        <dbReference type="ARBA" id="ARBA00022448"/>
    </source>
</evidence>
<dbReference type="InterPro" id="IPR006143">
    <property type="entry name" value="RND_pump_MFP"/>
</dbReference>
<keyword evidence="2" id="KW-0813">Transport</keyword>
<comment type="similarity">
    <text evidence="1">Belongs to the membrane fusion protein (MFP) (TC 8.A.1) family.</text>
</comment>
<evidence type="ECO:0000256" key="1">
    <source>
        <dbReference type="ARBA" id="ARBA00009477"/>
    </source>
</evidence>
<protein>
    <submittedName>
        <fullName evidence="6">Cobalt-zinc-cadmium resistance protein CzcB</fullName>
    </submittedName>
</protein>
<dbReference type="GO" id="GO:0015679">
    <property type="term" value="P:plasma membrane copper ion transport"/>
    <property type="evidence" value="ECO:0007669"/>
    <property type="project" value="TreeGrafter"/>
</dbReference>
<name>A0A644Z6X3_9ZZZZ</name>
<organism evidence="6">
    <name type="scientific">bioreactor metagenome</name>
    <dbReference type="NCBI Taxonomy" id="1076179"/>
    <lineage>
        <taxon>unclassified sequences</taxon>
        <taxon>metagenomes</taxon>
        <taxon>ecological metagenomes</taxon>
    </lineage>
</organism>
<dbReference type="GO" id="GO:0016020">
    <property type="term" value="C:membrane"/>
    <property type="evidence" value="ECO:0007669"/>
    <property type="project" value="InterPro"/>
</dbReference>
<dbReference type="FunFam" id="2.40.30.170:FF:000010">
    <property type="entry name" value="Efflux RND transporter periplasmic adaptor subunit"/>
    <property type="match status" value="1"/>
</dbReference>
<gene>
    <name evidence="6" type="primary">czcB_1</name>
    <name evidence="6" type="ORF">SDC9_83234</name>
</gene>
<dbReference type="GO" id="GO:0022857">
    <property type="term" value="F:transmembrane transporter activity"/>
    <property type="evidence" value="ECO:0007669"/>
    <property type="project" value="InterPro"/>
</dbReference>
<evidence type="ECO:0000313" key="6">
    <source>
        <dbReference type="EMBL" id="MPM36635.1"/>
    </source>
</evidence>
<evidence type="ECO:0000259" key="5">
    <source>
        <dbReference type="Pfam" id="PF25975"/>
    </source>
</evidence>
<dbReference type="InterPro" id="IPR058792">
    <property type="entry name" value="Beta-barrel_RND_2"/>
</dbReference>
<dbReference type="SUPFAM" id="SSF111369">
    <property type="entry name" value="HlyD-like secretion proteins"/>
    <property type="match status" value="1"/>
</dbReference>
<proteinExistence type="inferred from homology"/>
<dbReference type="NCBIfam" id="TIGR01730">
    <property type="entry name" value="RND_mfp"/>
    <property type="match status" value="1"/>
</dbReference>
<comment type="caution">
    <text evidence="6">The sequence shown here is derived from an EMBL/GenBank/DDBJ whole genome shotgun (WGS) entry which is preliminary data.</text>
</comment>
<dbReference type="Pfam" id="PF25975">
    <property type="entry name" value="CzcB_C"/>
    <property type="match status" value="1"/>
</dbReference>
<dbReference type="GO" id="GO:0060003">
    <property type="term" value="P:copper ion export"/>
    <property type="evidence" value="ECO:0007669"/>
    <property type="project" value="TreeGrafter"/>
</dbReference>
<dbReference type="Pfam" id="PF25954">
    <property type="entry name" value="Beta-barrel_RND_2"/>
    <property type="match status" value="1"/>
</dbReference>
<dbReference type="EMBL" id="VSSQ01007673">
    <property type="protein sequence ID" value="MPM36635.1"/>
    <property type="molecule type" value="Genomic_DNA"/>
</dbReference>
<feature type="domain" description="CusB-like beta-barrel" evidence="4">
    <location>
        <begin position="102"/>
        <end position="173"/>
    </location>
</feature>
<dbReference type="GO" id="GO:0030313">
    <property type="term" value="C:cell envelope"/>
    <property type="evidence" value="ECO:0007669"/>
    <property type="project" value="TreeGrafter"/>
</dbReference>
<dbReference type="InterPro" id="IPR051909">
    <property type="entry name" value="MFP_Cation_Efflux"/>
</dbReference>
<dbReference type="PANTHER" id="PTHR30097:SF4">
    <property type="entry name" value="SLR6042 PROTEIN"/>
    <property type="match status" value="1"/>
</dbReference>
<dbReference type="PANTHER" id="PTHR30097">
    <property type="entry name" value="CATION EFFLUX SYSTEM PROTEIN CUSB"/>
    <property type="match status" value="1"/>
</dbReference>
<accession>A0A644Z6X3</accession>
<feature type="domain" description="CzcB-like C-terminal circularly permuted SH3-like" evidence="5">
    <location>
        <begin position="181"/>
        <end position="238"/>
    </location>
</feature>
<evidence type="ECO:0000259" key="4">
    <source>
        <dbReference type="Pfam" id="PF25954"/>
    </source>
</evidence>
<dbReference type="Gene3D" id="2.40.420.20">
    <property type="match status" value="1"/>
</dbReference>